<gene>
    <name evidence="3" type="ORF">VNO78_05031</name>
</gene>
<evidence type="ECO:0000256" key="2">
    <source>
        <dbReference type="SAM" id="Phobius"/>
    </source>
</evidence>
<feature type="compositionally biased region" description="Basic and acidic residues" evidence="1">
    <location>
        <begin position="1"/>
        <end position="13"/>
    </location>
</feature>
<accession>A0AAN9XQ71</accession>
<keyword evidence="2" id="KW-0472">Membrane</keyword>
<feature type="transmembrane region" description="Helical" evidence="2">
    <location>
        <begin position="85"/>
        <end position="104"/>
    </location>
</feature>
<protein>
    <submittedName>
        <fullName evidence="3">Uncharacterized protein</fullName>
    </submittedName>
</protein>
<dbReference type="Proteomes" id="UP001386955">
    <property type="component" value="Unassembled WGS sequence"/>
</dbReference>
<sequence>MKLRRVDESTEKEEAGEEEEVEVEVEVAAGGLFALELELELEVFHFSMASHGLRHLLIVNHLSVVIHAVEDVSHAAFSHSLFRRLLFLILNCFSTPSIISYINFHMDNYKTTYSILTFLFANPN</sequence>
<evidence type="ECO:0000313" key="3">
    <source>
        <dbReference type="EMBL" id="KAK7404272.1"/>
    </source>
</evidence>
<evidence type="ECO:0000313" key="4">
    <source>
        <dbReference type="Proteomes" id="UP001386955"/>
    </source>
</evidence>
<reference evidence="3 4" key="1">
    <citation type="submission" date="2024-01" db="EMBL/GenBank/DDBJ databases">
        <title>The genomes of 5 underutilized Papilionoideae crops provide insights into root nodulation and disease resistanc.</title>
        <authorList>
            <person name="Jiang F."/>
        </authorList>
    </citation>
    <scope>NUCLEOTIDE SEQUENCE [LARGE SCALE GENOMIC DNA]</scope>
    <source>
        <strain evidence="3">DUOXIRENSHENG_FW03</strain>
        <tissue evidence="3">Leaves</tissue>
    </source>
</reference>
<proteinExistence type="predicted"/>
<keyword evidence="2" id="KW-0812">Transmembrane</keyword>
<feature type="region of interest" description="Disordered" evidence="1">
    <location>
        <begin position="1"/>
        <end position="20"/>
    </location>
</feature>
<evidence type="ECO:0000256" key="1">
    <source>
        <dbReference type="SAM" id="MobiDB-lite"/>
    </source>
</evidence>
<name>A0AAN9XQ71_PSOTE</name>
<dbReference type="EMBL" id="JAYMYS010000002">
    <property type="protein sequence ID" value="KAK7404272.1"/>
    <property type="molecule type" value="Genomic_DNA"/>
</dbReference>
<comment type="caution">
    <text evidence="3">The sequence shown here is derived from an EMBL/GenBank/DDBJ whole genome shotgun (WGS) entry which is preliminary data.</text>
</comment>
<organism evidence="3 4">
    <name type="scientific">Psophocarpus tetragonolobus</name>
    <name type="common">Winged bean</name>
    <name type="synonym">Dolichos tetragonolobus</name>
    <dbReference type="NCBI Taxonomy" id="3891"/>
    <lineage>
        <taxon>Eukaryota</taxon>
        <taxon>Viridiplantae</taxon>
        <taxon>Streptophyta</taxon>
        <taxon>Embryophyta</taxon>
        <taxon>Tracheophyta</taxon>
        <taxon>Spermatophyta</taxon>
        <taxon>Magnoliopsida</taxon>
        <taxon>eudicotyledons</taxon>
        <taxon>Gunneridae</taxon>
        <taxon>Pentapetalae</taxon>
        <taxon>rosids</taxon>
        <taxon>fabids</taxon>
        <taxon>Fabales</taxon>
        <taxon>Fabaceae</taxon>
        <taxon>Papilionoideae</taxon>
        <taxon>50 kb inversion clade</taxon>
        <taxon>NPAAA clade</taxon>
        <taxon>indigoferoid/millettioid clade</taxon>
        <taxon>Phaseoleae</taxon>
        <taxon>Psophocarpus</taxon>
    </lineage>
</organism>
<dbReference type="AlphaFoldDB" id="A0AAN9XQ71"/>
<keyword evidence="2" id="KW-1133">Transmembrane helix</keyword>
<keyword evidence="4" id="KW-1185">Reference proteome</keyword>